<dbReference type="GeneID" id="20346652"/>
<dbReference type="eggNOG" id="KOG0929">
    <property type="taxonomic scope" value="Eukaryota"/>
</dbReference>
<dbReference type="Gene3D" id="1.10.1000.11">
    <property type="entry name" value="Arf Nucleotide-binding Site Opener,domain 2"/>
    <property type="match status" value="1"/>
</dbReference>
<evidence type="ECO:0000259" key="3">
    <source>
        <dbReference type="PROSITE" id="PS50003"/>
    </source>
</evidence>
<dbReference type="GO" id="GO:0005085">
    <property type="term" value="F:guanyl-nucleotide exchange factor activity"/>
    <property type="evidence" value="ECO:0007669"/>
    <property type="project" value="InterPro"/>
</dbReference>
<dbReference type="SMART" id="SM00233">
    <property type="entry name" value="PH"/>
    <property type="match status" value="1"/>
</dbReference>
<feature type="coiled-coil region" evidence="1">
    <location>
        <begin position="937"/>
        <end position="978"/>
    </location>
</feature>
<dbReference type="VEuPathDB" id="FungiDB:GGTG_06194"/>
<sequence>MPFLRRPGVMASESDMRRRTNSQEVPLPDVLPSTSKHLQPPQENPVVVQPAANPPDLSDAAPSGPDAPSASDPAPPGLTPADRPSADEPGPRVSSLQLPIRAQSPPLPDETKYRRFSMLRFRNASDSQLSIRAKQQSETPPPLPPLPDTPSIITTAPTPDLSANPKKPPRMKLPFGLGDRDESSGQNGIPPISKRDRRKTMNLDIMSGSRQAVTFEDPRHHSMGQIPPAYGEESEGSGLALPFNNRLSESSRSDGSFGDHRVYGSTTTTTHTVHTTTTFFRLPRRKQKQPEPMFPIAHLQKGGDSQVHMHGVGSNTSLSARTPERASTSSRITGNETPTPSRPSSSRRDGSATSPSPSPAVAFMSRQSVSPATALFRPESRNSGQSSPSWGLSHLRGRSSTMSSLGRKSMDDRLAAPPSRTSASIGRKSFGDLLGLSKIRHTNGGRPGTLTPATPGSSASKNNSLQLARDSVILPERRDDDTPAKYLARLEEVVSRSVIASALSKNADQFSQAVLRSYMRGFRFFGDPMDMSIRKLLMEAELPKETQQIDRCLQAFANRYHECNPGIYADPDQAYFIAFSLLILHTDVFNKNNKYKMQKTDYLKNTRGEGIFDDILECFYDNISYTPFIHVEDDLDINGERIIAHKSKKKTFILGGNPDPAKRVAKEPIDPYTLIIDNKLDILRPNLKDVMHLEDTYSYIGVEQTLNLQELHKTFFKTGVLQIVSARSRPDAFMSEKTATNPQEAQAGIVDIKITKVGLLWRKDVKKKKTRSPWQEWGAILTGAQLYFFRNTSWVKNLMHQYDTHIKNGHDGIPVIFHPPLDQFKPDGLMSTDGAVALLDSSYKKHKNAFVYVKHGGSEEVLLADNEEELNDWLAKLNYAAAFRTSGVRMRGVVGGSYDGQTRRAMRRLESESSQSVQTPTGEVTISRSRIDQKMAQDILEARREVMSQRIADANERIQAEESKLEDQLRNARHLQLLAPVQPKTRDQILVAAARIAAQLKWTRMEMWRLKCHRDILLMDLEEERLQLDLISSPHLHPNSSPEKTGPGRDEARNSMSTIVQQSPKAADQAPRRLSAPALDEPIDSPETDVFQTPPTSAPGHQGHHRQHSSWDLPPRGLEALRLRKASISSAISAISAAASPPRKIPSSQSTPAIASASNPAQPTEEHSDELDAAERDLLEQAGLIDAEQARAAEAKSAAAILMDGGEGRERHEGTSYGSSADKQDRSKIRRSLQRTLRESAGHLSHHRSTRKGKEPASGAYADEEPARETDVLTRGSGSFVVHGKKASVISFGGELQAMTPDQRIRNRKSQQSGAPRDDAASPPAGDGEPPAADYQAVLESPKDPERRESAASASTATARSFRELHRKYSSVQVYKSGPNLPLPDEDSDAAVSFSEGRRTPLPPIEHDSDEEAWALSQESPRPRQGSGQASSGVLRKAADSDDSGDDDEERGSSFLSPPDSAGAHSRYLTPEPSSSRPGSRSSNASGDEREAEHADRQIQSPPPIQVVSA</sequence>
<proteinExistence type="predicted"/>
<dbReference type="InterPro" id="IPR001849">
    <property type="entry name" value="PH_domain"/>
</dbReference>
<dbReference type="InterPro" id="IPR023394">
    <property type="entry name" value="Sec7_C_sf"/>
</dbReference>
<feature type="compositionally biased region" description="Polar residues" evidence="2">
    <location>
        <begin position="313"/>
        <end position="336"/>
    </location>
</feature>
<dbReference type="STRING" id="644352.J3NY40"/>
<dbReference type="EMBL" id="GL385397">
    <property type="protein sequence ID" value="EJT76273.1"/>
    <property type="molecule type" value="Genomic_DNA"/>
</dbReference>
<feature type="compositionally biased region" description="Basic and acidic residues" evidence="2">
    <location>
        <begin position="1341"/>
        <end position="1350"/>
    </location>
</feature>
<dbReference type="OrthoDB" id="430364at2759"/>
<feature type="compositionally biased region" description="Polar residues" evidence="2">
    <location>
        <begin position="1054"/>
        <end position="1064"/>
    </location>
</feature>
<dbReference type="Pfam" id="PF01369">
    <property type="entry name" value="Sec7"/>
    <property type="match status" value="1"/>
</dbReference>
<feature type="compositionally biased region" description="Pro residues" evidence="2">
    <location>
        <begin position="139"/>
        <end position="148"/>
    </location>
</feature>
<feature type="compositionally biased region" description="Low complexity" evidence="2">
    <location>
        <begin position="39"/>
        <end position="72"/>
    </location>
</feature>
<dbReference type="PROSITE" id="PS50190">
    <property type="entry name" value="SEC7"/>
    <property type="match status" value="1"/>
</dbReference>
<dbReference type="SUPFAM" id="SSF48425">
    <property type="entry name" value="Sec7 domain"/>
    <property type="match status" value="1"/>
</dbReference>
<feature type="compositionally biased region" description="Acidic residues" evidence="2">
    <location>
        <begin position="1441"/>
        <end position="1450"/>
    </location>
</feature>
<dbReference type="EnsemblFungi" id="EJT76273">
    <property type="protein sequence ID" value="EJT76273"/>
    <property type="gene ID" value="GGTG_06194"/>
</dbReference>
<feature type="region of interest" description="Disordered" evidence="2">
    <location>
        <begin position="1032"/>
        <end position="1114"/>
    </location>
</feature>
<keyword evidence="7" id="KW-1185">Reference proteome</keyword>
<dbReference type="RefSeq" id="XP_009222273.1">
    <property type="nucleotide sequence ID" value="XM_009224009.1"/>
</dbReference>
<name>J3NY40_GAET3</name>
<evidence type="ECO:0000313" key="5">
    <source>
        <dbReference type="EMBL" id="EJT76273.1"/>
    </source>
</evidence>
<feature type="compositionally biased region" description="Pro residues" evidence="2">
    <location>
        <begin position="1501"/>
        <end position="1510"/>
    </location>
</feature>
<feature type="compositionally biased region" description="Basic and acidic residues" evidence="2">
    <location>
        <begin position="1487"/>
        <end position="1497"/>
    </location>
</feature>
<dbReference type="PANTHER" id="PTHR10663">
    <property type="entry name" value="GUANYL-NUCLEOTIDE EXCHANGE FACTOR"/>
    <property type="match status" value="1"/>
</dbReference>
<dbReference type="InterPro" id="IPR011993">
    <property type="entry name" value="PH-like_dom_sf"/>
</dbReference>
<dbReference type="PROSITE" id="PS50003">
    <property type="entry name" value="PH_DOMAIN"/>
    <property type="match status" value="1"/>
</dbReference>
<dbReference type="CDD" id="cd00171">
    <property type="entry name" value="Sec7"/>
    <property type="match status" value="1"/>
</dbReference>
<reference evidence="6" key="4">
    <citation type="journal article" date="2015" name="G3 (Bethesda)">
        <title>Genome sequences of three phytopathogenic species of the Magnaporthaceae family of fungi.</title>
        <authorList>
            <person name="Okagaki L.H."/>
            <person name="Nunes C.C."/>
            <person name="Sailsbery J."/>
            <person name="Clay B."/>
            <person name="Brown D."/>
            <person name="John T."/>
            <person name="Oh Y."/>
            <person name="Young N."/>
            <person name="Fitzgerald M."/>
            <person name="Haas B.J."/>
            <person name="Zeng Q."/>
            <person name="Young S."/>
            <person name="Adiconis X."/>
            <person name="Fan L."/>
            <person name="Levin J.Z."/>
            <person name="Mitchell T.K."/>
            <person name="Okubara P.A."/>
            <person name="Farman M.L."/>
            <person name="Kohn L.M."/>
            <person name="Birren B."/>
            <person name="Ma L.-J."/>
            <person name="Dean R.A."/>
        </authorList>
    </citation>
    <scope>NUCLEOTIDE SEQUENCE</scope>
    <source>
        <strain evidence="6">R3-111a-1</strain>
    </source>
</reference>
<feature type="compositionally biased region" description="Polar residues" evidence="2">
    <location>
        <begin position="1149"/>
        <end position="1162"/>
    </location>
</feature>
<feature type="domain" description="PH" evidence="3">
    <location>
        <begin position="753"/>
        <end position="882"/>
    </location>
</feature>
<feature type="compositionally biased region" description="Polar residues" evidence="2">
    <location>
        <begin position="381"/>
        <end position="390"/>
    </location>
</feature>
<reference evidence="5" key="3">
    <citation type="submission" date="2010-09" db="EMBL/GenBank/DDBJ databases">
        <title>Annotation of Gaeumannomyces graminis var. tritici R3-111a-1.</title>
        <authorList>
            <consortium name="The Broad Institute Genome Sequencing Platform"/>
            <person name="Ma L.-J."/>
            <person name="Dead R."/>
            <person name="Young S.K."/>
            <person name="Zeng Q."/>
            <person name="Gargeya S."/>
            <person name="Fitzgerald M."/>
            <person name="Haas B."/>
            <person name="Abouelleil A."/>
            <person name="Alvarado L."/>
            <person name="Arachchi H.M."/>
            <person name="Berlin A."/>
            <person name="Brown A."/>
            <person name="Chapman S.B."/>
            <person name="Chen Z."/>
            <person name="Dunbar C."/>
            <person name="Freedman E."/>
            <person name="Gearin G."/>
            <person name="Gellesch M."/>
            <person name="Goldberg J."/>
            <person name="Griggs A."/>
            <person name="Gujja S."/>
            <person name="Heiman D."/>
            <person name="Howarth C."/>
            <person name="Larson L."/>
            <person name="Lui A."/>
            <person name="MacDonald P.J.P."/>
            <person name="Mehta T."/>
            <person name="Montmayeur A."/>
            <person name="Murphy C."/>
            <person name="Neiman D."/>
            <person name="Pearson M."/>
            <person name="Priest M."/>
            <person name="Roberts A."/>
            <person name="Saif S."/>
            <person name="Shea T."/>
            <person name="Shenoy N."/>
            <person name="Sisk P."/>
            <person name="Stolte C."/>
            <person name="Sykes S."/>
            <person name="Yandava C."/>
            <person name="Wortman J."/>
            <person name="Nusbaum C."/>
            <person name="Birren B."/>
        </authorList>
    </citation>
    <scope>NUCLEOTIDE SEQUENCE</scope>
    <source>
        <strain evidence="5">R3-111a-1</strain>
    </source>
</reference>
<feature type="compositionally biased region" description="Low complexity" evidence="2">
    <location>
        <begin position="1135"/>
        <end position="1148"/>
    </location>
</feature>
<organism evidence="5">
    <name type="scientific">Gaeumannomyces tritici (strain R3-111a-1)</name>
    <name type="common">Wheat and barley take-all root rot fungus</name>
    <name type="synonym">Gaeumannomyces graminis var. tritici</name>
    <dbReference type="NCBI Taxonomy" id="644352"/>
    <lineage>
        <taxon>Eukaryota</taxon>
        <taxon>Fungi</taxon>
        <taxon>Dikarya</taxon>
        <taxon>Ascomycota</taxon>
        <taxon>Pezizomycotina</taxon>
        <taxon>Sordariomycetes</taxon>
        <taxon>Sordariomycetidae</taxon>
        <taxon>Magnaporthales</taxon>
        <taxon>Magnaporthaceae</taxon>
        <taxon>Gaeumannomyces</taxon>
    </lineage>
</organism>
<dbReference type="SUPFAM" id="SSF50729">
    <property type="entry name" value="PH domain-like"/>
    <property type="match status" value="1"/>
</dbReference>
<feature type="region of interest" description="Disordered" evidence="2">
    <location>
        <begin position="296"/>
        <end position="470"/>
    </location>
</feature>
<feature type="region of interest" description="Disordered" evidence="2">
    <location>
        <begin position="1375"/>
        <end position="1510"/>
    </location>
</feature>
<reference evidence="5" key="2">
    <citation type="submission" date="2010-07" db="EMBL/GenBank/DDBJ databases">
        <authorList>
            <consortium name="The Broad Institute Genome Sequencing Platform"/>
            <consortium name="Broad Institute Genome Sequencing Center for Infectious Disease"/>
            <person name="Ma L.-J."/>
            <person name="Dead R."/>
            <person name="Young S."/>
            <person name="Zeng Q."/>
            <person name="Koehrsen M."/>
            <person name="Alvarado L."/>
            <person name="Berlin A."/>
            <person name="Chapman S.B."/>
            <person name="Chen Z."/>
            <person name="Freedman E."/>
            <person name="Gellesch M."/>
            <person name="Goldberg J."/>
            <person name="Griggs A."/>
            <person name="Gujja S."/>
            <person name="Heilman E.R."/>
            <person name="Heiman D."/>
            <person name="Hepburn T."/>
            <person name="Howarth C."/>
            <person name="Jen D."/>
            <person name="Larson L."/>
            <person name="Mehta T."/>
            <person name="Neiman D."/>
            <person name="Pearson M."/>
            <person name="Roberts A."/>
            <person name="Saif S."/>
            <person name="Shea T."/>
            <person name="Shenoy N."/>
            <person name="Sisk P."/>
            <person name="Stolte C."/>
            <person name="Sykes S."/>
            <person name="Walk T."/>
            <person name="White J."/>
            <person name="Yandava C."/>
            <person name="Haas B."/>
            <person name="Nusbaum C."/>
            <person name="Birren B."/>
        </authorList>
    </citation>
    <scope>NUCLEOTIDE SEQUENCE</scope>
    <source>
        <strain evidence="5">R3-111a-1</strain>
    </source>
</reference>
<feature type="domain" description="SEC7" evidence="4">
    <location>
        <begin position="467"/>
        <end position="626"/>
    </location>
</feature>
<dbReference type="GO" id="GO:0032012">
    <property type="term" value="P:regulation of ARF protein signal transduction"/>
    <property type="evidence" value="ECO:0007669"/>
    <property type="project" value="InterPro"/>
</dbReference>
<accession>J3NY40</accession>
<protein>
    <submittedName>
        <fullName evidence="5">Protein transporter sec73</fullName>
    </submittedName>
</protein>
<reference evidence="7" key="1">
    <citation type="submission" date="2010-07" db="EMBL/GenBank/DDBJ databases">
        <title>The genome sequence of Gaeumannomyces graminis var. tritici strain R3-111a-1.</title>
        <authorList>
            <consortium name="The Broad Institute Genome Sequencing Platform"/>
            <person name="Ma L.-J."/>
            <person name="Dead R."/>
            <person name="Young S."/>
            <person name="Zeng Q."/>
            <person name="Koehrsen M."/>
            <person name="Alvarado L."/>
            <person name="Berlin A."/>
            <person name="Chapman S.B."/>
            <person name="Chen Z."/>
            <person name="Freedman E."/>
            <person name="Gellesch M."/>
            <person name="Goldberg J."/>
            <person name="Griggs A."/>
            <person name="Gujja S."/>
            <person name="Heilman E.R."/>
            <person name="Heiman D."/>
            <person name="Hepburn T."/>
            <person name="Howarth C."/>
            <person name="Jen D."/>
            <person name="Larson L."/>
            <person name="Mehta T."/>
            <person name="Neiman D."/>
            <person name="Pearson M."/>
            <person name="Roberts A."/>
            <person name="Saif S."/>
            <person name="Shea T."/>
            <person name="Shenoy N."/>
            <person name="Sisk P."/>
            <person name="Stolte C."/>
            <person name="Sykes S."/>
            <person name="Walk T."/>
            <person name="White J."/>
            <person name="Yandava C."/>
            <person name="Haas B."/>
            <person name="Nusbaum C."/>
            <person name="Birren B."/>
        </authorList>
    </citation>
    <scope>NUCLEOTIDE SEQUENCE [LARGE SCALE GENOMIC DNA]</scope>
    <source>
        <strain evidence="7">R3-111a-1</strain>
    </source>
</reference>
<dbReference type="InterPro" id="IPR035999">
    <property type="entry name" value="Sec7_dom_sf"/>
</dbReference>
<feature type="region of interest" description="Disordered" evidence="2">
    <location>
        <begin position="1"/>
        <end position="194"/>
    </location>
</feature>
<dbReference type="InterPro" id="IPR000904">
    <property type="entry name" value="Sec7_dom"/>
</dbReference>
<feature type="compositionally biased region" description="Low complexity" evidence="2">
    <location>
        <begin position="1473"/>
        <end position="1486"/>
    </location>
</feature>
<reference evidence="6" key="5">
    <citation type="submission" date="2018-04" db="UniProtKB">
        <authorList>
            <consortium name="EnsemblFungi"/>
        </authorList>
    </citation>
    <scope>IDENTIFICATION</scope>
    <source>
        <strain evidence="6">R3-111a-1</strain>
    </source>
</reference>
<dbReference type="Gene3D" id="2.30.29.30">
    <property type="entry name" value="Pleckstrin-homology domain (PH domain)/Phosphotyrosine-binding domain (PTB)"/>
    <property type="match status" value="1"/>
</dbReference>
<gene>
    <name evidence="6" type="primary">20346652</name>
    <name evidence="5" type="ORF">GGTG_06194</name>
</gene>
<evidence type="ECO:0000256" key="2">
    <source>
        <dbReference type="SAM" id="MobiDB-lite"/>
    </source>
</evidence>
<feature type="region of interest" description="Disordered" evidence="2">
    <location>
        <begin position="1202"/>
        <end position="1279"/>
    </location>
</feature>
<dbReference type="SMART" id="SM00222">
    <property type="entry name" value="Sec7"/>
    <property type="match status" value="1"/>
</dbReference>
<evidence type="ECO:0000259" key="4">
    <source>
        <dbReference type="PROSITE" id="PS50190"/>
    </source>
</evidence>
<dbReference type="Proteomes" id="UP000006039">
    <property type="component" value="Unassembled WGS sequence"/>
</dbReference>
<evidence type="ECO:0000313" key="6">
    <source>
        <dbReference type="EnsemblFungi" id="EJT76273"/>
    </source>
</evidence>
<evidence type="ECO:0000313" key="7">
    <source>
        <dbReference type="Proteomes" id="UP000006039"/>
    </source>
</evidence>
<feature type="region of interest" description="Disordered" evidence="2">
    <location>
        <begin position="1135"/>
        <end position="1182"/>
    </location>
</feature>
<dbReference type="PANTHER" id="PTHR10663:SF405">
    <property type="entry name" value="ARF GUANINE NUCLEOTIDE EXCHANGE FACTOR SYT1"/>
    <property type="match status" value="1"/>
</dbReference>
<feature type="compositionally biased region" description="Low complexity" evidence="2">
    <location>
        <begin position="1321"/>
        <end position="1334"/>
    </location>
</feature>
<dbReference type="HOGENOM" id="CLU_004694_0_0_1"/>
<keyword evidence="1" id="KW-0175">Coiled coil</keyword>
<evidence type="ECO:0000256" key="1">
    <source>
        <dbReference type="SAM" id="Coils"/>
    </source>
</evidence>
<feature type="region of interest" description="Disordered" evidence="2">
    <location>
        <begin position="1293"/>
        <end position="1359"/>
    </location>
</feature>
<feature type="compositionally biased region" description="Polar residues" evidence="2">
    <location>
        <begin position="451"/>
        <end position="466"/>
    </location>
</feature>
<feature type="compositionally biased region" description="Polar residues" evidence="2">
    <location>
        <begin position="124"/>
        <end position="138"/>
    </location>
</feature>